<accession>A0A1G7EE81</accession>
<dbReference type="Pfam" id="PF01594">
    <property type="entry name" value="AI-2E_transport"/>
    <property type="match status" value="1"/>
</dbReference>
<dbReference type="PANTHER" id="PTHR21716">
    <property type="entry name" value="TRANSMEMBRANE PROTEIN"/>
    <property type="match status" value="1"/>
</dbReference>
<dbReference type="Proteomes" id="UP000183685">
    <property type="component" value="Unassembled WGS sequence"/>
</dbReference>
<evidence type="ECO:0000256" key="1">
    <source>
        <dbReference type="ARBA" id="ARBA00004651"/>
    </source>
</evidence>
<proteinExistence type="inferred from homology"/>
<name>A0A1G7EE81_9PROT</name>
<dbReference type="EMBL" id="FNAK01000008">
    <property type="protein sequence ID" value="SDE61998.1"/>
    <property type="molecule type" value="Genomic_DNA"/>
</dbReference>
<evidence type="ECO:0000256" key="2">
    <source>
        <dbReference type="ARBA" id="ARBA00009773"/>
    </source>
</evidence>
<dbReference type="OrthoDB" id="5562213at2"/>
<gene>
    <name evidence="9" type="ORF">SAMN04488071_3412</name>
</gene>
<organism evidence="9 10">
    <name type="scientific">Kordiimonas lacus</name>
    <dbReference type="NCBI Taxonomy" id="637679"/>
    <lineage>
        <taxon>Bacteria</taxon>
        <taxon>Pseudomonadati</taxon>
        <taxon>Pseudomonadota</taxon>
        <taxon>Alphaproteobacteria</taxon>
        <taxon>Kordiimonadales</taxon>
        <taxon>Kordiimonadaceae</taxon>
        <taxon>Kordiimonas</taxon>
    </lineage>
</organism>
<keyword evidence="7 8" id="KW-0472">Membrane</keyword>
<keyword evidence="3" id="KW-0813">Transport</keyword>
<dbReference type="GO" id="GO:0055085">
    <property type="term" value="P:transmembrane transport"/>
    <property type="evidence" value="ECO:0007669"/>
    <property type="project" value="TreeGrafter"/>
</dbReference>
<dbReference type="STRING" id="637679.GCA_001550055_00190"/>
<feature type="transmembrane region" description="Helical" evidence="8">
    <location>
        <begin position="155"/>
        <end position="176"/>
    </location>
</feature>
<keyword evidence="6 8" id="KW-1133">Transmembrane helix</keyword>
<reference evidence="9 10" key="1">
    <citation type="submission" date="2016-10" db="EMBL/GenBank/DDBJ databases">
        <authorList>
            <person name="de Groot N.N."/>
        </authorList>
    </citation>
    <scope>NUCLEOTIDE SEQUENCE [LARGE SCALE GENOMIC DNA]</scope>
    <source>
        <strain evidence="9 10">CGMCC 1.9109</strain>
    </source>
</reference>
<protein>
    <submittedName>
        <fullName evidence="9">Putative permease</fullName>
    </submittedName>
</protein>
<feature type="transmembrane region" description="Helical" evidence="8">
    <location>
        <begin position="250"/>
        <end position="269"/>
    </location>
</feature>
<dbReference type="PANTHER" id="PTHR21716:SF53">
    <property type="entry name" value="PERMEASE PERM-RELATED"/>
    <property type="match status" value="1"/>
</dbReference>
<evidence type="ECO:0000256" key="7">
    <source>
        <dbReference type="ARBA" id="ARBA00023136"/>
    </source>
</evidence>
<evidence type="ECO:0000256" key="8">
    <source>
        <dbReference type="SAM" id="Phobius"/>
    </source>
</evidence>
<dbReference type="InterPro" id="IPR002549">
    <property type="entry name" value="AI-2E-like"/>
</dbReference>
<keyword evidence="10" id="KW-1185">Reference proteome</keyword>
<evidence type="ECO:0000256" key="3">
    <source>
        <dbReference type="ARBA" id="ARBA00022448"/>
    </source>
</evidence>
<comment type="similarity">
    <text evidence="2">Belongs to the autoinducer-2 exporter (AI-2E) (TC 2.A.86) family.</text>
</comment>
<feature type="transmembrane region" description="Helical" evidence="8">
    <location>
        <begin position="66"/>
        <end position="92"/>
    </location>
</feature>
<keyword evidence="5 8" id="KW-0812">Transmembrane</keyword>
<dbReference type="GO" id="GO:0005886">
    <property type="term" value="C:plasma membrane"/>
    <property type="evidence" value="ECO:0007669"/>
    <property type="project" value="UniProtKB-SubCell"/>
</dbReference>
<evidence type="ECO:0000313" key="9">
    <source>
        <dbReference type="EMBL" id="SDE61998.1"/>
    </source>
</evidence>
<sequence>MNMLSEWYRRTFSDPQMVLLVLFALAAVLAISLFGHMLAPAIAAVVIAFLLDGPTEWLIRRGARRWVAFLSVYLGFILLSVIAMLTVVPLLIQQVSQFINDSPAMVGSMRNALLSLQQRFPDLISETQVNTWLTGLGNEIANLGPKLLQYSLSGLTGAVAFVVYVVLVPVMVFFFLKDKTQILSWFGSFLPSDKPVLEQVWGEVLERAGDYARGKVYEILIVGIAAFITYSVLGLPYATLLAVATGLSVIIPYFGAAVVTFPVALVAYFQWGLGGEMATAVIAYLVLQALDGNLLVPLLFSEAVKLHPNAIIIGILVFGGIWGFWGVFFAIPLATVANAIIRAWRERSSGNNSPAKA</sequence>
<dbReference type="AlphaFoldDB" id="A0A1G7EE81"/>
<feature type="transmembrane region" description="Helical" evidence="8">
    <location>
        <begin position="312"/>
        <end position="341"/>
    </location>
</feature>
<comment type="subcellular location">
    <subcellularLocation>
        <location evidence="1">Cell membrane</location>
        <topology evidence="1">Multi-pass membrane protein</topology>
    </subcellularLocation>
</comment>
<evidence type="ECO:0000256" key="4">
    <source>
        <dbReference type="ARBA" id="ARBA00022475"/>
    </source>
</evidence>
<evidence type="ECO:0000256" key="5">
    <source>
        <dbReference type="ARBA" id="ARBA00022692"/>
    </source>
</evidence>
<dbReference type="RefSeq" id="WP_068301512.1">
    <property type="nucleotide sequence ID" value="NZ_FNAK01000008.1"/>
</dbReference>
<feature type="transmembrane region" description="Helical" evidence="8">
    <location>
        <begin position="40"/>
        <end position="59"/>
    </location>
</feature>
<feature type="transmembrane region" description="Helical" evidence="8">
    <location>
        <begin position="281"/>
        <end position="300"/>
    </location>
</feature>
<evidence type="ECO:0000313" key="10">
    <source>
        <dbReference type="Proteomes" id="UP000183685"/>
    </source>
</evidence>
<feature type="transmembrane region" description="Helical" evidence="8">
    <location>
        <begin position="216"/>
        <end position="238"/>
    </location>
</feature>
<keyword evidence="4" id="KW-1003">Cell membrane</keyword>
<evidence type="ECO:0000256" key="6">
    <source>
        <dbReference type="ARBA" id="ARBA00022989"/>
    </source>
</evidence>